<comment type="caution">
    <text evidence="5">The sequence shown here is derived from an EMBL/GenBank/DDBJ whole genome shotgun (WGS) entry which is preliminary data.</text>
</comment>
<evidence type="ECO:0000313" key="5">
    <source>
        <dbReference type="EMBL" id="MFC4136833.1"/>
    </source>
</evidence>
<dbReference type="Proteomes" id="UP001595816">
    <property type="component" value="Unassembled WGS sequence"/>
</dbReference>
<dbReference type="PROSITE" id="PS50995">
    <property type="entry name" value="HTH_MARR_2"/>
    <property type="match status" value="1"/>
</dbReference>
<evidence type="ECO:0000256" key="3">
    <source>
        <dbReference type="ARBA" id="ARBA00023163"/>
    </source>
</evidence>
<evidence type="ECO:0000256" key="2">
    <source>
        <dbReference type="ARBA" id="ARBA00023125"/>
    </source>
</evidence>
<keyword evidence="6" id="KW-1185">Reference proteome</keyword>
<dbReference type="InterPro" id="IPR000835">
    <property type="entry name" value="HTH_MarR-typ"/>
</dbReference>
<dbReference type="SUPFAM" id="SSF46785">
    <property type="entry name" value="Winged helix' DNA-binding domain"/>
    <property type="match status" value="1"/>
</dbReference>
<dbReference type="PANTHER" id="PTHR42756:SF1">
    <property type="entry name" value="TRANSCRIPTIONAL REPRESSOR OF EMRAB OPERON"/>
    <property type="match status" value="1"/>
</dbReference>
<dbReference type="Gene3D" id="1.10.10.10">
    <property type="entry name" value="Winged helix-like DNA-binding domain superfamily/Winged helix DNA-binding domain"/>
    <property type="match status" value="1"/>
</dbReference>
<evidence type="ECO:0000259" key="4">
    <source>
        <dbReference type="PROSITE" id="PS50995"/>
    </source>
</evidence>
<evidence type="ECO:0000313" key="6">
    <source>
        <dbReference type="Proteomes" id="UP001595816"/>
    </source>
</evidence>
<organism evidence="5 6">
    <name type="scientific">Hamadaea flava</name>
    <dbReference type="NCBI Taxonomy" id="1742688"/>
    <lineage>
        <taxon>Bacteria</taxon>
        <taxon>Bacillati</taxon>
        <taxon>Actinomycetota</taxon>
        <taxon>Actinomycetes</taxon>
        <taxon>Micromonosporales</taxon>
        <taxon>Micromonosporaceae</taxon>
        <taxon>Hamadaea</taxon>
    </lineage>
</organism>
<evidence type="ECO:0000256" key="1">
    <source>
        <dbReference type="ARBA" id="ARBA00023015"/>
    </source>
</evidence>
<dbReference type="InterPro" id="IPR036388">
    <property type="entry name" value="WH-like_DNA-bd_sf"/>
</dbReference>
<dbReference type="SMART" id="SM00347">
    <property type="entry name" value="HTH_MARR"/>
    <property type="match status" value="1"/>
</dbReference>
<dbReference type="PROSITE" id="PS01117">
    <property type="entry name" value="HTH_MARR_1"/>
    <property type="match status" value="1"/>
</dbReference>
<keyword evidence="1" id="KW-0805">Transcription regulation</keyword>
<dbReference type="RefSeq" id="WP_253756030.1">
    <property type="nucleotide sequence ID" value="NZ_JAMZDZ010000001.1"/>
</dbReference>
<reference evidence="6" key="1">
    <citation type="journal article" date="2019" name="Int. J. Syst. Evol. Microbiol.">
        <title>The Global Catalogue of Microorganisms (GCM) 10K type strain sequencing project: providing services to taxonomists for standard genome sequencing and annotation.</title>
        <authorList>
            <consortium name="The Broad Institute Genomics Platform"/>
            <consortium name="The Broad Institute Genome Sequencing Center for Infectious Disease"/>
            <person name="Wu L."/>
            <person name="Ma J."/>
        </authorList>
    </citation>
    <scope>NUCLEOTIDE SEQUENCE [LARGE SCALE GENOMIC DNA]</scope>
    <source>
        <strain evidence="6">CGMCC 4.7289</strain>
    </source>
</reference>
<dbReference type="Pfam" id="PF12802">
    <property type="entry name" value="MarR_2"/>
    <property type="match status" value="1"/>
</dbReference>
<accession>A0ABV8M2Q7</accession>
<dbReference type="InterPro" id="IPR023187">
    <property type="entry name" value="Tscrpt_reg_MarR-type_CS"/>
</dbReference>
<dbReference type="PRINTS" id="PR00598">
    <property type="entry name" value="HTHMARR"/>
</dbReference>
<keyword evidence="2" id="KW-0238">DNA-binding</keyword>
<feature type="domain" description="HTH marR-type" evidence="4">
    <location>
        <begin position="44"/>
        <end position="179"/>
    </location>
</feature>
<gene>
    <name evidence="5" type="ORF">ACFOZ4_40035</name>
</gene>
<protein>
    <submittedName>
        <fullName evidence="5">MarR family winged helix-turn-helix transcriptional regulator</fullName>
    </submittedName>
</protein>
<proteinExistence type="predicted"/>
<dbReference type="InterPro" id="IPR036390">
    <property type="entry name" value="WH_DNA-bd_sf"/>
</dbReference>
<dbReference type="EMBL" id="JBHSAY010000034">
    <property type="protein sequence ID" value="MFC4136833.1"/>
    <property type="molecule type" value="Genomic_DNA"/>
</dbReference>
<sequence>MSTRNNPARKPAAADDAVTAGATDAVDAVIGQWAAERPEVDVSPIQIVGRISRLSRHFERELKTHFAGFDLERWEFDVLATLRRSGKPYELSAGALLKMALVTSGAMTNRIDRLEARGLVERRSDAADRRTVLIRLTPQGRKTVDTILVGHMANEERMLATLTGDERQELEGLLRKLLVAFGDLP</sequence>
<keyword evidence="3" id="KW-0804">Transcription</keyword>
<dbReference type="PANTHER" id="PTHR42756">
    <property type="entry name" value="TRANSCRIPTIONAL REGULATOR, MARR"/>
    <property type="match status" value="1"/>
</dbReference>
<name>A0ABV8M2Q7_9ACTN</name>